<evidence type="ECO:0000256" key="1">
    <source>
        <dbReference type="SAM" id="MobiDB-lite"/>
    </source>
</evidence>
<protein>
    <submittedName>
        <fullName evidence="2">Uncharacterized protein</fullName>
    </submittedName>
</protein>
<organism evidence="2 3">
    <name type="scientific">Pleurodeles waltl</name>
    <name type="common">Iberian ribbed newt</name>
    <dbReference type="NCBI Taxonomy" id="8319"/>
    <lineage>
        <taxon>Eukaryota</taxon>
        <taxon>Metazoa</taxon>
        <taxon>Chordata</taxon>
        <taxon>Craniata</taxon>
        <taxon>Vertebrata</taxon>
        <taxon>Euteleostomi</taxon>
        <taxon>Amphibia</taxon>
        <taxon>Batrachia</taxon>
        <taxon>Caudata</taxon>
        <taxon>Salamandroidea</taxon>
        <taxon>Salamandridae</taxon>
        <taxon>Pleurodelinae</taxon>
        <taxon>Pleurodeles</taxon>
    </lineage>
</organism>
<accession>A0AAV7U9P2</accession>
<evidence type="ECO:0000313" key="3">
    <source>
        <dbReference type="Proteomes" id="UP001066276"/>
    </source>
</evidence>
<keyword evidence="3" id="KW-1185">Reference proteome</keyword>
<sequence>MSRYCWGGHRCVPAAPPVVVPAGVAASPSSSSELEGPSQEEQKGKYISKELLLPLVKHVKINMDFPEDEVPDTSSGSPLLRFIPWS</sequence>
<feature type="compositionally biased region" description="Low complexity" evidence="1">
    <location>
        <begin position="22"/>
        <end position="32"/>
    </location>
</feature>
<dbReference type="AlphaFoldDB" id="A0AAV7U9P2"/>
<evidence type="ECO:0000313" key="2">
    <source>
        <dbReference type="EMBL" id="KAJ1185081.1"/>
    </source>
</evidence>
<dbReference type="EMBL" id="JANPWB010000005">
    <property type="protein sequence ID" value="KAJ1185081.1"/>
    <property type="molecule type" value="Genomic_DNA"/>
</dbReference>
<comment type="caution">
    <text evidence="2">The sequence shown here is derived from an EMBL/GenBank/DDBJ whole genome shotgun (WGS) entry which is preliminary data.</text>
</comment>
<reference evidence="2" key="1">
    <citation type="journal article" date="2022" name="bioRxiv">
        <title>Sequencing and chromosome-scale assembly of the giantPleurodeles waltlgenome.</title>
        <authorList>
            <person name="Brown T."/>
            <person name="Elewa A."/>
            <person name="Iarovenko S."/>
            <person name="Subramanian E."/>
            <person name="Araus A.J."/>
            <person name="Petzold A."/>
            <person name="Susuki M."/>
            <person name="Suzuki K.-i.T."/>
            <person name="Hayashi T."/>
            <person name="Toyoda A."/>
            <person name="Oliveira C."/>
            <person name="Osipova E."/>
            <person name="Leigh N.D."/>
            <person name="Simon A."/>
            <person name="Yun M.H."/>
        </authorList>
    </citation>
    <scope>NUCLEOTIDE SEQUENCE</scope>
    <source>
        <strain evidence="2">20211129_DDA</strain>
        <tissue evidence="2">Liver</tissue>
    </source>
</reference>
<feature type="region of interest" description="Disordered" evidence="1">
    <location>
        <begin position="22"/>
        <end position="43"/>
    </location>
</feature>
<name>A0AAV7U9P2_PLEWA</name>
<proteinExistence type="predicted"/>
<dbReference type="Proteomes" id="UP001066276">
    <property type="component" value="Chromosome 3_1"/>
</dbReference>
<gene>
    <name evidence="2" type="ORF">NDU88_001876</name>
</gene>